<keyword evidence="1" id="KW-0472">Membrane</keyword>
<sequence>MSPKGRMRNSQRRWAPAFLRDFNLSILPWQESMALEPIEQLLNAPAADQAERTRAWKDAKVAELSSLAVTSALIAGAVSGSLSWTAVGDLFPPVRGLFLGSLIIVLASISVANQQSTALYRLGCNTSGIERLRNSLGRLEGQQLKASKLQVLIWQVPSLLLIVSIFLFGLGLNLQIWLCFAESQRHVVVIILSTIALGFASLCYLVSYIGLAVGMI</sequence>
<feature type="transmembrane region" description="Helical" evidence="1">
    <location>
        <begin position="94"/>
        <end position="112"/>
    </location>
</feature>
<gene>
    <name evidence="2" type="ORF">JX265_007600</name>
</gene>
<evidence type="ECO:0000313" key="2">
    <source>
        <dbReference type="EMBL" id="KAI1867024.1"/>
    </source>
</evidence>
<dbReference type="EMBL" id="JAFIMR010000019">
    <property type="protein sequence ID" value="KAI1867024.1"/>
    <property type="molecule type" value="Genomic_DNA"/>
</dbReference>
<feature type="transmembrane region" description="Helical" evidence="1">
    <location>
        <begin position="151"/>
        <end position="174"/>
    </location>
</feature>
<feature type="transmembrane region" description="Helical" evidence="1">
    <location>
        <begin position="186"/>
        <end position="211"/>
    </location>
</feature>
<protein>
    <submittedName>
        <fullName evidence="2">Uncharacterized protein</fullName>
    </submittedName>
</protein>
<dbReference type="AlphaFoldDB" id="A0A9P9WJT4"/>
<evidence type="ECO:0000313" key="3">
    <source>
        <dbReference type="Proteomes" id="UP000829685"/>
    </source>
</evidence>
<organism evidence="2 3">
    <name type="scientific">Neoarthrinium moseri</name>
    <dbReference type="NCBI Taxonomy" id="1658444"/>
    <lineage>
        <taxon>Eukaryota</taxon>
        <taxon>Fungi</taxon>
        <taxon>Dikarya</taxon>
        <taxon>Ascomycota</taxon>
        <taxon>Pezizomycotina</taxon>
        <taxon>Sordariomycetes</taxon>
        <taxon>Xylariomycetidae</taxon>
        <taxon>Amphisphaeriales</taxon>
        <taxon>Apiosporaceae</taxon>
        <taxon>Neoarthrinium</taxon>
    </lineage>
</organism>
<accession>A0A9P9WJT4</accession>
<dbReference type="Proteomes" id="UP000829685">
    <property type="component" value="Unassembled WGS sequence"/>
</dbReference>
<keyword evidence="1" id="KW-1133">Transmembrane helix</keyword>
<evidence type="ECO:0000256" key="1">
    <source>
        <dbReference type="SAM" id="Phobius"/>
    </source>
</evidence>
<name>A0A9P9WJT4_9PEZI</name>
<reference evidence="2" key="1">
    <citation type="submission" date="2021-03" db="EMBL/GenBank/DDBJ databases">
        <title>Revisited historic fungal species revealed as producer of novel bioactive compounds through whole genome sequencing and comparative genomics.</title>
        <authorList>
            <person name="Vignolle G.A."/>
            <person name="Hochenegger N."/>
            <person name="Mach R.L."/>
            <person name="Mach-Aigner A.R."/>
            <person name="Javad Rahimi M."/>
            <person name="Salim K.A."/>
            <person name="Chan C.M."/>
            <person name="Lim L.B.L."/>
            <person name="Cai F."/>
            <person name="Druzhinina I.S."/>
            <person name="U'Ren J.M."/>
            <person name="Derntl C."/>
        </authorList>
    </citation>
    <scope>NUCLEOTIDE SEQUENCE</scope>
    <source>
        <strain evidence="2">TUCIM 5799</strain>
    </source>
</reference>
<keyword evidence="3" id="KW-1185">Reference proteome</keyword>
<feature type="transmembrane region" description="Helical" evidence="1">
    <location>
        <begin position="61"/>
        <end position="82"/>
    </location>
</feature>
<comment type="caution">
    <text evidence="2">The sequence shown here is derived from an EMBL/GenBank/DDBJ whole genome shotgun (WGS) entry which is preliminary data.</text>
</comment>
<proteinExistence type="predicted"/>
<keyword evidence="1" id="KW-0812">Transmembrane</keyword>